<dbReference type="Pfam" id="PF01096">
    <property type="entry name" value="Zn_ribbon_TFIIS"/>
    <property type="match status" value="1"/>
</dbReference>
<organism evidence="7 8">
    <name type="scientific">Streblomastix strix</name>
    <dbReference type="NCBI Taxonomy" id="222440"/>
    <lineage>
        <taxon>Eukaryota</taxon>
        <taxon>Metamonada</taxon>
        <taxon>Preaxostyla</taxon>
        <taxon>Oxymonadida</taxon>
        <taxon>Streblomastigidae</taxon>
        <taxon>Streblomastix</taxon>
    </lineage>
</organism>
<evidence type="ECO:0000256" key="2">
    <source>
        <dbReference type="ARBA" id="ARBA00022771"/>
    </source>
</evidence>
<dbReference type="InterPro" id="IPR001222">
    <property type="entry name" value="Znf_TFIIS"/>
</dbReference>
<feature type="domain" description="TFIIS-type" evidence="6">
    <location>
        <begin position="113"/>
        <end position="153"/>
    </location>
</feature>
<evidence type="ECO:0000259" key="6">
    <source>
        <dbReference type="PROSITE" id="PS51133"/>
    </source>
</evidence>
<reference evidence="7 8" key="1">
    <citation type="submission" date="2019-03" db="EMBL/GenBank/DDBJ databases">
        <title>Single cell metagenomics reveals metabolic interactions within the superorganism composed of flagellate Streblomastix strix and complex community of Bacteroidetes bacteria on its surface.</title>
        <authorList>
            <person name="Treitli S.C."/>
            <person name="Kolisko M."/>
            <person name="Husnik F."/>
            <person name="Keeling P."/>
            <person name="Hampl V."/>
        </authorList>
    </citation>
    <scope>NUCLEOTIDE SEQUENCE [LARGE SCALE GENOMIC DNA]</scope>
    <source>
        <strain evidence="7">ST1C</strain>
    </source>
</reference>
<evidence type="ECO:0000256" key="4">
    <source>
        <dbReference type="ARBA" id="ARBA00023242"/>
    </source>
</evidence>
<dbReference type="GO" id="GO:0005634">
    <property type="term" value="C:nucleus"/>
    <property type="evidence" value="ECO:0007669"/>
    <property type="project" value="TreeGrafter"/>
</dbReference>
<dbReference type="PANTHER" id="PTHR11477">
    <property type="entry name" value="TRANSCRIPTION FACTOR S-II ZINC FINGER DOMAIN-CONTAINING PROTEIN"/>
    <property type="match status" value="1"/>
</dbReference>
<gene>
    <name evidence="7" type="ORF">EZS28_007577</name>
</gene>
<evidence type="ECO:0000313" key="8">
    <source>
        <dbReference type="Proteomes" id="UP000324800"/>
    </source>
</evidence>
<dbReference type="Gene3D" id="2.20.25.10">
    <property type="match status" value="1"/>
</dbReference>
<keyword evidence="4" id="KW-0539">Nucleus</keyword>
<evidence type="ECO:0000256" key="1">
    <source>
        <dbReference type="ARBA" id="ARBA00022723"/>
    </source>
</evidence>
<keyword evidence="1" id="KW-0479">Metal-binding</keyword>
<keyword evidence="7" id="KW-0251">Elongation factor</keyword>
<dbReference type="GO" id="GO:0003676">
    <property type="term" value="F:nucleic acid binding"/>
    <property type="evidence" value="ECO:0007669"/>
    <property type="project" value="InterPro"/>
</dbReference>
<dbReference type="InterPro" id="IPR003618">
    <property type="entry name" value="TFIIS_cen_dom"/>
</dbReference>
<sequence>MLTHITGKDEVLTSLADEIEEGMYQLVGPEPIDRKTHQEWSDLYRNQYMMLARHITQTKETCDHLMDGSINPRALGMSSAEDLQSENMRKQNEDYIKHSVYWATRKMEAIESSSFKCGKCRKNQCMYTQAQTRSADEPMTTFVFCVNCGHRWKF</sequence>
<dbReference type="SUPFAM" id="SSF57783">
    <property type="entry name" value="Zinc beta-ribbon"/>
    <property type="match status" value="1"/>
</dbReference>
<accession>A0A5J4WQA5</accession>
<proteinExistence type="predicted"/>
<dbReference type="PANTHER" id="PTHR11477:SF0">
    <property type="entry name" value="IP08861P-RELATED"/>
    <property type="match status" value="1"/>
</dbReference>
<dbReference type="GO" id="GO:0006351">
    <property type="term" value="P:DNA-templated transcription"/>
    <property type="evidence" value="ECO:0007669"/>
    <property type="project" value="InterPro"/>
</dbReference>
<dbReference type="OrthoDB" id="44867at2759"/>
<dbReference type="GO" id="GO:0008270">
    <property type="term" value="F:zinc ion binding"/>
    <property type="evidence" value="ECO:0007669"/>
    <property type="project" value="UniProtKB-KW"/>
</dbReference>
<evidence type="ECO:0000313" key="7">
    <source>
        <dbReference type="EMBL" id="KAA6396893.1"/>
    </source>
</evidence>
<dbReference type="CDD" id="cd13749">
    <property type="entry name" value="Zn-ribbon_TFIIS"/>
    <property type="match status" value="1"/>
</dbReference>
<keyword evidence="7" id="KW-0648">Protein biosynthesis</keyword>
<comment type="caution">
    <text evidence="7">The sequence shown here is derived from an EMBL/GenBank/DDBJ whole genome shotgun (WGS) entry which is preliminary data.</text>
</comment>
<name>A0A5J4WQA5_9EUKA</name>
<protein>
    <submittedName>
        <fullName evidence="7">Putative transcription elongation factor S-II</fullName>
    </submittedName>
</protein>
<dbReference type="Proteomes" id="UP000324800">
    <property type="component" value="Unassembled WGS sequence"/>
</dbReference>
<dbReference type="PROSITE" id="PS00466">
    <property type="entry name" value="ZF_TFIIS_1"/>
    <property type="match status" value="1"/>
</dbReference>
<evidence type="ECO:0000256" key="5">
    <source>
        <dbReference type="PROSITE-ProRule" id="PRU00472"/>
    </source>
</evidence>
<dbReference type="SMART" id="SM00440">
    <property type="entry name" value="ZnF_C2C2"/>
    <property type="match status" value="1"/>
</dbReference>
<evidence type="ECO:0000256" key="3">
    <source>
        <dbReference type="ARBA" id="ARBA00022833"/>
    </source>
</evidence>
<keyword evidence="3" id="KW-0862">Zinc</keyword>
<dbReference type="GO" id="GO:0003746">
    <property type="term" value="F:translation elongation factor activity"/>
    <property type="evidence" value="ECO:0007669"/>
    <property type="project" value="UniProtKB-KW"/>
</dbReference>
<dbReference type="EMBL" id="SNRW01001316">
    <property type="protein sequence ID" value="KAA6396893.1"/>
    <property type="molecule type" value="Genomic_DNA"/>
</dbReference>
<dbReference type="AlphaFoldDB" id="A0A5J4WQA5"/>
<dbReference type="Pfam" id="PF07500">
    <property type="entry name" value="TFIIS_M"/>
    <property type="match status" value="1"/>
</dbReference>
<keyword evidence="2 5" id="KW-0863">Zinc-finger</keyword>
<dbReference type="PROSITE" id="PS51133">
    <property type="entry name" value="ZF_TFIIS_2"/>
    <property type="match status" value="1"/>
</dbReference>